<name>A0AB34NYN9_LACGS</name>
<evidence type="ECO:0000313" key="3">
    <source>
        <dbReference type="EMBL" id="KFL96809.1"/>
    </source>
</evidence>
<feature type="chain" id="PRO_5044199407" description="DUF4097 domain-containing protein" evidence="1">
    <location>
        <begin position="31"/>
        <end position="238"/>
    </location>
</feature>
<dbReference type="Proteomes" id="UP000030761">
    <property type="component" value="Unassembled WGS sequence"/>
</dbReference>
<dbReference type="PANTHER" id="PTHR34094">
    <property type="match status" value="1"/>
</dbReference>
<evidence type="ECO:0000259" key="2">
    <source>
        <dbReference type="Pfam" id="PF13349"/>
    </source>
</evidence>
<evidence type="ECO:0000256" key="1">
    <source>
        <dbReference type="SAM" id="SignalP"/>
    </source>
</evidence>
<keyword evidence="1" id="KW-0732">Signal</keyword>
<feature type="domain" description="DUF4097" evidence="2">
    <location>
        <begin position="48"/>
        <end position="210"/>
    </location>
</feature>
<dbReference type="PANTHER" id="PTHR34094:SF1">
    <property type="entry name" value="PROTEIN FAM185A"/>
    <property type="match status" value="1"/>
</dbReference>
<feature type="signal peptide" evidence="1">
    <location>
        <begin position="1"/>
        <end position="30"/>
    </location>
</feature>
<dbReference type="Gene3D" id="2.160.20.120">
    <property type="match status" value="1"/>
</dbReference>
<dbReference type="PROSITE" id="PS51257">
    <property type="entry name" value="PROKAR_LIPOPROTEIN"/>
    <property type="match status" value="1"/>
</dbReference>
<dbReference type="AlphaFoldDB" id="A0AB34NYN9"/>
<organism evidence="3 4">
    <name type="scientific">Lactobacillus gasseri SV-16A-US</name>
    <dbReference type="NCBI Taxonomy" id="575604"/>
    <lineage>
        <taxon>Bacteria</taxon>
        <taxon>Bacillati</taxon>
        <taxon>Bacillota</taxon>
        <taxon>Bacilli</taxon>
        <taxon>Lactobacillales</taxon>
        <taxon>Lactobacillaceae</taxon>
        <taxon>Lactobacillus</taxon>
    </lineage>
</organism>
<dbReference type="RefSeq" id="WP_003655761.1">
    <property type="nucleotide sequence ID" value="NZ_KN050675.1"/>
</dbReference>
<dbReference type="EMBL" id="KN050675">
    <property type="protein sequence ID" value="KFL96809.1"/>
    <property type="molecule type" value="Genomic_DNA"/>
</dbReference>
<dbReference type="InterPro" id="IPR025164">
    <property type="entry name" value="Toastrack_DUF4097"/>
</dbReference>
<reference evidence="3 4" key="1">
    <citation type="submission" date="2010-03" db="EMBL/GenBank/DDBJ databases">
        <title>The Genome Sequence of Lactobacillus gasseri strain SV-16A-US.</title>
        <authorList>
            <consortium name="The Broad Institute Genome Sequencing Platform"/>
            <person name="Ward D."/>
            <person name="Earl A."/>
            <person name="Feldgarden M."/>
            <person name="Gevers D."/>
            <person name="Young S.K."/>
            <person name="Zeng Q."/>
            <person name="Koehrsen M."/>
            <person name="Alvarado L."/>
            <person name="Berlin A."/>
            <person name="Bochicchio J."/>
            <person name="Borenstein D."/>
            <person name="Chapman S.B."/>
            <person name="Chen Z."/>
            <person name="Engels R."/>
            <person name="Freedman E."/>
            <person name="Gellesch M."/>
            <person name="Goldberg J."/>
            <person name="Griggs A."/>
            <person name="Gujja S."/>
            <person name="Heilman E."/>
            <person name="Heiman D."/>
            <person name="Hepburn T."/>
            <person name="Howarth C."/>
            <person name="Jen D."/>
            <person name="Larson L."/>
            <person name="Mehta T."/>
            <person name="Park D."/>
            <person name="Pearson M."/>
            <person name="Roberts A."/>
            <person name="Saif S."/>
            <person name="Shea T."/>
            <person name="Shenoy N."/>
            <person name="Sisk P."/>
            <person name="Stolte C."/>
            <person name="Sykes S."/>
            <person name="Thomson T."/>
            <person name="Walk T."/>
            <person name="White J."/>
            <person name="Yandava C."/>
            <person name="Liu Y."/>
            <person name="Xu Q."/>
            <person name="Haas B."/>
            <person name="Nusbaum C."/>
            <person name="Birren B."/>
        </authorList>
    </citation>
    <scope>NUCLEOTIDE SEQUENCE [LARGE SCALE GENOMIC DNA]</scope>
    <source>
        <strain evidence="3 4">SV-16A-US</strain>
    </source>
</reference>
<protein>
    <recommendedName>
        <fullName evidence="2">DUF4097 domain-containing protein</fullName>
    </recommendedName>
</protein>
<proteinExistence type="predicted"/>
<dbReference type="Pfam" id="PF13349">
    <property type="entry name" value="DUF4097"/>
    <property type="match status" value="1"/>
</dbReference>
<evidence type="ECO:0000313" key="4">
    <source>
        <dbReference type="Proteomes" id="UP000030761"/>
    </source>
</evidence>
<sequence>MKNNNKKFILIPLLSSLVILLSACSIIVSDHNDSKPEIRTTISNQGFNKLAVSVAISDISVKYGDKYKVEYAGPKNLKPIVNRKNGVLTIKQSASGVHHVNSDLTIAITVPKQLLKNLTLSTNDGDIEVENIATTNSISVATNDGDIDITNLRAPNGKINTNDGDININKLISKNGFKVNTDDGDIKVSNSSFTGYRLDTSDGDIKVKDSSSSSTFIENKNSSNVLIASTQDGDIKIK</sequence>
<accession>A0AB34NYN9</accession>
<gene>
    <name evidence="3" type="ORF">HMPREF5175_01286</name>
</gene>